<keyword evidence="1" id="KW-0472">Membrane</keyword>
<sequence>MFDASKGAELVAPSLANSSCWASGRGWPATLPAAADVVKAFFIFTLSMAIVFGNLVLICVLNNKRYVKYIDNQVALGLSSPLTIRIPSTVNRIHVVQPVYFTRQPSRCAHA</sequence>
<keyword evidence="3" id="KW-1185">Reference proteome</keyword>
<feature type="transmembrane region" description="Helical" evidence="1">
    <location>
        <begin position="40"/>
        <end position="61"/>
    </location>
</feature>
<reference evidence="2 3" key="1">
    <citation type="journal article" date="2019" name="Commun. Biol.">
        <title>The bagworm genome reveals a unique fibroin gene that provides high tensile strength.</title>
        <authorList>
            <person name="Kono N."/>
            <person name="Nakamura H."/>
            <person name="Ohtoshi R."/>
            <person name="Tomita M."/>
            <person name="Numata K."/>
            <person name="Arakawa K."/>
        </authorList>
    </citation>
    <scope>NUCLEOTIDE SEQUENCE [LARGE SCALE GENOMIC DNA]</scope>
</reference>
<evidence type="ECO:0000256" key="1">
    <source>
        <dbReference type="SAM" id="Phobius"/>
    </source>
</evidence>
<dbReference type="EMBL" id="BGZK01000510">
    <property type="protein sequence ID" value="GBP47811.1"/>
    <property type="molecule type" value="Genomic_DNA"/>
</dbReference>
<keyword evidence="1" id="KW-0812">Transmembrane</keyword>
<name>A0A4C1W9U8_EUMVA</name>
<gene>
    <name evidence="2" type="ORF">EVAR_79660_1</name>
</gene>
<evidence type="ECO:0000313" key="2">
    <source>
        <dbReference type="EMBL" id="GBP47811.1"/>
    </source>
</evidence>
<organism evidence="2 3">
    <name type="scientific">Eumeta variegata</name>
    <name type="common">Bagworm moth</name>
    <name type="synonym">Eumeta japonica</name>
    <dbReference type="NCBI Taxonomy" id="151549"/>
    <lineage>
        <taxon>Eukaryota</taxon>
        <taxon>Metazoa</taxon>
        <taxon>Ecdysozoa</taxon>
        <taxon>Arthropoda</taxon>
        <taxon>Hexapoda</taxon>
        <taxon>Insecta</taxon>
        <taxon>Pterygota</taxon>
        <taxon>Neoptera</taxon>
        <taxon>Endopterygota</taxon>
        <taxon>Lepidoptera</taxon>
        <taxon>Glossata</taxon>
        <taxon>Ditrysia</taxon>
        <taxon>Tineoidea</taxon>
        <taxon>Psychidae</taxon>
        <taxon>Oiketicinae</taxon>
        <taxon>Eumeta</taxon>
    </lineage>
</organism>
<comment type="caution">
    <text evidence="2">The sequence shown here is derived from an EMBL/GenBank/DDBJ whole genome shotgun (WGS) entry which is preliminary data.</text>
</comment>
<dbReference type="Proteomes" id="UP000299102">
    <property type="component" value="Unassembled WGS sequence"/>
</dbReference>
<dbReference type="OrthoDB" id="9615015at2759"/>
<dbReference type="AlphaFoldDB" id="A0A4C1W9U8"/>
<evidence type="ECO:0000313" key="3">
    <source>
        <dbReference type="Proteomes" id="UP000299102"/>
    </source>
</evidence>
<protein>
    <submittedName>
        <fullName evidence="2">Uncharacterized protein</fullName>
    </submittedName>
</protein>
<proteinExistence type="predicted"/>
<accession>A0A4C1W9U8</accession>
<keyword evidence="1" id="KW-1133">Transmembrane helix</keyword>